<name>A0A9J5ZW58_SOLCO</name>
<reference evidence="2 3" key="1">
    <citation type="submission" date="2020-09" db="EMBL/GenBank/DDBJ databases">
        <title>De no assembly of potato wild relative species, Solanum commersonii.</title>
        <authorList>
            <person name="Cho K."/>
        </authorList>
    </citation>
    <scope>NUCLEOTIDE SEQUENCE [LARGE SCALE GENOMIC DNA]</scope>
    <source>
        <strain evidence="2">LZ3.2</strain>
        <tissue evidence="2">Leaf</tissue>
    </source>
</reference>
<accession>A0A9J5ZW58</accession>
<feature type="transmembrane region" description="Helical" evidence="1">
    <location>
        <begin position="53"/>
        <end position="78"/>
    </location>
</feature>
<dbReference type="Proteomes" id="UP000824120">
    <property type="component" value="Chromosome 3"/>
</dbReference>
<organism evidence="2 3">
    <name type="scientific">Solanum commersonii</name>
    <name type="common">Commerson's wild potato</name>
    <name type="synonym">Commerson's nightshade</name>
    <dbReference type="NCBI Taxonomy" id="4109"/>
    <lineage>
        <taxon>Eukaryota</taxon>
        <taxon>Viridiplantae</taxon>
        <taxon>Streptophyta</taxon>
        <taxon>Embryophyta</taxon>
        <taxon>Tracheophyta</taxon>
        <taxon>Spermatophyta</taxon>
        <taxon>Magnoliopsida</taxon>
        <taxon>eudicotyledons</taxon>
        <taxon>Gunneridae</taxon>
        <taxon>Pentapetalae</taxon>
        <taxon>asterids</taxon>
        <taxon>lamiids</taxon>
        <taxon>Solanales</taxon>
        <taxon>Solanaceae</taxon>
        <taxon>Solanoideae</taxon>
        <taxon>Solaneae</taxon>
        <taxon>Solanum</taxon>
    </lineage>
</organism>
<dbReference type="EMBL" id="JACXVP010000003">
    <property type="protein sequence ID" value="KAG5616212.1"/>
    <property type="molecule type" value="Genomic_DNA"/>
</dbReference>
<evidence type="ECO:0000313" key="3">
    <source>
        <dbReference type="Proteomes" id="UP000824120"/>
    </source>
</evidence>
<sequence>MGRRDREEDVRLGANKYSERQAIGIAAQSQDKDYKEPPPAPLFEPGELMSWSLYRAGIAEFVATFFFLYITVLTVMGVSKRHCLGFWWHDLCLSLLYCRHFRLLLDQIINTIRIFVPKY</sequence>
<dbReference type="InterPro" id="IPR034294">
    <property type="entry name" value="Aquaporin_transptr"/>
</dbReference>
<dbReference type="PANTHER" id="PTHR45687">
    <property type="entry name" value="AQUAPORIN OR AQUAGLYCEROPORIN RELATED"/>
    <property type="match status" value="1"/>
</dbReference>
<dbReference type="AlphaFoldDB" id="A0A9J5ZW58"/>
<proteinExistence type="predicted"/>
<evidence type="ECO:0000313" key="2">
    <source>
        <dbReference type="EMBL" id="KAG5616212.1"/>
    </source>
</evidence>
<keyword evidence="1" id="KW-1133">Transmembrane helix</keyword>
<gene>
    <name evidence="2" type="ORF">H5410_016036</name>
</gene>
<keyword evidence="1" id="KW-0472">Membrane</keyword>
<evidence type="ECO:0000256" key="1">
    <source>
        <dbReference type="SAM" id="Phobius"/>
    </source>
</evidence>
<protein>
    <submittedName>
        <fullName evidence="2">Uncharacterized protein</fullName>
    </submittedName>
</protein>
<dbReference type="OrthoDB" id="3222at2759"/>
<keyword evidence="1" id="KW-0812">Transmembrane</keyword>
<keyword evidence="3" id="KW-1185">Reference proteome</keyword>
<comment type="caution">
    <text evidence="2">The sequence shown here is derived from an EMBL/GenBank/DDBJ whole genome shotgun (WGS) entry which is preliminary data.</text>
</comment>